<dbReference type="PANTHER" id="PTHR32305:SF15">
    <property type="entry name" value="PROTEIN RHSA-RELATED"/>
    <property type="match status" value="1"/>
</dbReference>
<reference evidence="2" key="1">
    <citation type="submission" date="2021-03" db="EMBL/GenBank/DDBJ databases">
        <authorList>
            <person name="Wang G."/>
        </authorList>
    </citation>
    <scope>NUCLEOTIDE SEQUENCE</scope>
    <source>
        <strain evidence="2">KCTC 12899</strain>
    </source>
</reference>
<dbReference type="AlphaFoldDB" id="A0A8J7QEZ0"/>
<evidence type="ECO:0000313" key="3">
    <source>
        <dbReference type="Proteomes" id="UP000664417"/>
    </source>
</evidence>
<feature type="region of interest" description="Disordered" evidence="1">
    <location>
        <begin position="579"/>
        <end position="608"/>
    </location>
</feature>
<gene>
    <name evidence="2" type="ORF">J3U88_33705</name>
</gene>
<evidence type="ECO:0000313" key="2">
    <source>
        <dbReference type="EMBL" id="MBO1323472.1"/>
    </source>
</evidence>
<dbReference type="PANTHER" id="PTHR32305">
    <property type="match status" value="1"/>
</dbReference>
<dbReference type="NCBIfam" id="TIGR03696">
    <property type="entry name" value="Rhs_assc_core"/>
    <property type="match status" value="1"/>
</dbReference>
<accession>A0A8J7QEZ0</accession>
<organism evidence="2 3">
    <name type="scientific">Acanthopleuribacter pedis</name>
    <dbReference type="NCBI Taxonomy" id="442870"/>
    <lineage>
        <taxon>Bacteria</taxon>
        <taxon>Pseudomonadati</taxon>
        <taxon>Acidobacteriota</taxon>
        <taxon>Holophagae</taxon>
        <taxon>Acanthopleuribacterales</taxon>
        <taxon>Acanthopleuribacteraceae</taxon>
        <taxon>Acanthopleuribacter</taxon>
    </lineage>
</organism>
<feature type="non-terminal residue" evidence="2">
    <location>
        <position position="1"/>
    </location>
</feature>
<proteinExistence type="predicted"/>
<dbReference type="EMBL" id="JAFREP010000073">
    <property type="protein sequence ID" value="MBO1323472.1"/>
    <property type="molecule type" value="Genomic_DNA"/>
</dbReference>
<name>A0A8J7QEZ0_9BACT</name>
<dbReference type="Proteomes" id="UP000664417">
    <property type="component" value="Unassembled WGS sequence"/>
</dbReference>
<dbReference type="InterPro" id="IPR050708">
    <property type="entry name" value="T6SS_VgrG/RHS"/>
</dbReference>
<comment type="caution">
    <text evidence="2">The sequence shown here is derived from an EMBL/GenBank/DDBJ whole genome shotgun (WGS) entry which is preliminary data.</text>
</comment>
<dbReference type="InterPro" id="IPR022385">
    <property type="entry name" value="Rhs_assc_core"/>
</dbReference>
<evidence type="ECO:0000256" key="1">
    <source>
        <dbReference type="SAM" id="MobiDB-lite"/>
    </source>
</evidence>
<dbReference type="Gene3D" id="2.180.10.10">
    <property type="entry name" value="RHS repeat-associated core"/>
    <property type="match status" value="1"/>
</dbReference>
<protein>
    <submittedName>
        <fullName evidence="2">Uncharacterized protein</fullName>
    </submittedName>
</protein>
<sequence>ENSGSGVSSARRTQRSWLGDEVAIHRGTENPFQTDLIRNGRITRFSLDPATERLKQLTNFEGETTQFAWHEADRRVDITGPDNSNSRLYYDADGQFEALTIQKPDGSYAVQNAVLRDAHNRVQAVHTPTRTTRFHYDGLNLSNIIDTEGRRIHYAEYDEAGRPLRLTLERDTQKQADLAVAYHNNGQPRCITLRPSAGHPERFHFNALGDLIRHERPHRAASEVQFNAWGAPQSLIYDAGNGPETHLLFAEGDNRALQFPNQVFAEVDTQGRVTTLGYPGLAPKTTDYDAESRPVVISEGNHPARRIAWRDGRVDFLIAEAPVHPAGGTPISETITPAYDATGRVVQLTHADGSGEQFVYPAGSKDLTRLERFTDANGVTQSYRYNLNRLTGVQIEGGPSFNYQYDPAGNLTEVSVANMQTRYEGWQEGFPAQMTWGDGTAFTVTKENGLLKSISSTDTFELSLEYETGGNGLSEDCDQAVNYSGAKLTRVTRAGPDLRETLVPSYNPNHTLGEVRVEREIADTGNGPQKAPETLSFTESYGNGDKQLLTQLTLVLHDQPSPAGSDDLVDIQLRGRSTVQGEGGRIAQQTSEAPRAVAQPADPETTHQVGWTYQPENGNLTQVAAVSTNKQRGRYEWDGFRRLRAIERADGSRIEYAYDSGHRRIRAATEGNQTPLIFSYQGSKLIAVGRKEGDGARWTHAVAHGPFGPAFIVDLENPNNSYYLFNDHLGTPFAYKRVGDGKVFYTPTSPYGETWSDRFEVAGGDNTGPASKRTTIYHLDQGFETPPFNGFDQPFLGLSGHMRDQDTGLVTMHHRYYSPQLGHFLNPDFRAPDIYDPSTFTEPYAFAGGNPMMFWDPNGLFSWGVGTSYDSTFLRAQGKTEEDIFQIVEGKNVKEGKYIQEPFSGQIDISYTAIHSTQNPELLITSSPPFKQIDNKGNLPTGGVINTGWMLDPISGTISAYGNLYYFTQEGFYLGHEWDRTTGSGKIESDQSLETVFIPGLILSGKFLLKGGSNLGRLAKQKLARDALVIDDALLNAHVAEALIPIARTNTLIVRESSTSSLMGIRNSVYNTSGQRLGNFLEDPGILAKVVQNSRVYVTDVAEKSALVSALRTNPEIQRAIATGQLKLEVRYLHGYNGDVVSAASRQLLGRNRVPKHVQILPRQRIGRHQVEVHVGRTHGPHVHIDRGTSSEVYIRLQHEFWENYIPNKLLTNKRVRDAILKAAFYGL</sequence>
<dbReference type="RefSeq" id="WP_207863625.1">
    <property type="nucleotide sequence ID" value="NZ_JAFREP010000073.1"/>
</dbReference>
<keyword evidence="3" id="KW-1185">Reference proteome</keyword>